<proteinExistence type="predicted"/>
<dbReference type="Pfam" id="PF05932">
    <property type="entry name" value="CesT"/>
    <property type="match status" value="1"/>
</dbReference>
<dbReference type="RefSeq" id="WP_085068168.1">
    <property type="nucleotide sequence ID" value="NZ_CP019706.1"/>
</dbReference>
<dbReference type="Gene3D" id="3.30.1460.10">
    <property type="match status" value="1"/>
</dbReference>
<reference evidence="1 2" key="1">
    <citation type="submission" date="2017-02" db="EMBL/GenBank/DDBJ databases">
        <title>Complete genome sequence of the drought resistance-promoting endophyte Pantoea alhagi LTYR-11Z.</title>
        <authorList>
            <person name="Zhang L."/>
        </authorList>
    </citation>
    <scope>NUCLEOTIDE SEQUENCE [LARGE SCALE GENOMIC DNA]</scope>
    <source>
        <strain evidence="1 2">LTYR-11Z</strain>
    </source>
</reference>
<evidence type="ECO:0000313" key="1">
    <source>
        <dbReference type="EMBL" id="ARJ41327.1"/>
    </source>
</evidence>
<sequence>MDSHYLQRLLEQYGRTLNTELTLDNGVCVLLDAQQQELVTIEAPPGEDLLLHCEIMPPQQMTDDPALWRALLAMNFEMDAMRGCWLALDPEVALRLCSQQPLKHLDAPRFTQLVNNFIDQGRQVREFMPTLLTRLAETAEAMA</sequence>
<dbReference type="GO" id="GO:0030254">
    <property type="term" value="P:protein secretion by the type III secretion system"/>
    <property type="evidence" value="ECO:0007669"/>
    <property type="project" value="InterPro"/>
</dbReference>
<dbReference type="AlphaFoldDB" id="A0A1W6B2M0"/>
<organism evidence="1 2">
    <name type="scientific">Pantoea alhagi</name>
    <dbReference type="NCBI Taxonomy" id="1891675"/>
    <lineage>
        <taxon>Bacteria</taxon>
        <taxon>Pseudomonadati</taxon>
        <taxon>Pseudomonadota</taxon>
        <taxon>Gammaproteobacteria</taxon>
        <taxon>Enterobacterales</taxon>
        <taxon>Erwiniaceae</taxon>
        <taxon>Pantoea</taxon>
    </lineage>
</organism>
<gene>
    <name evidence="1" type="ORF">B1H58_04425</name>
</gene>
<accession>A0A1W6B2M0</accession>
<dbReference type="OrthoDB" id="7026419at2"/>
<dbReference type="Proteomes" id="UP000192900">
    <property type="component" value="Chromosome"/>
</dbReference>
<name>A0A1W6B2M0_9GAMM</name>
<evidence type="ECO:0008006" key="3">
    <source>
        <dbReference type="Google" id="ProtNLM"/>
    </source>
</evidence>
<keyword evidence="2" id="KW-1185">Reference proteome</keyword>
<evidence type="ECO:0000313" key="2">
    <source>
        <dbReference type="Proteomes" id="UP000192900"/>
    </source>
</evidence>
<dbReference type="InterPro" id="IPR010261">
    <property type="entry name" value="Tir_chaperone"/>
</dbReference>
<dbReference type="STRING" id="1891675.B1H58_04425"/>
<dbReference type="SUPFAM" id="SSF69635">
    <property type="entry name" value="Type III secretory system chaperone-like"/>
    <property type="match status" value="1"/>
</dbReference>
<dbReference type="EMBL" id="CP019706">
    <property type="protein sequence ID" value="ARJ41327.1"/>
    <property type="molecule type" value="Genomic_DNA"/>
</dbReference>
<dbReference type="CDD" id="cd17024">
    <property type="entry name" value="T3SC_IA_DspF-like"/>
    <property type="match status" value="1"/>
</dbReference>
<protein>
    <recommendedName>
        <fullName evidence="3">DspFAvrF family protein</fullName>
    </recommendedName>
</protein>
<dbReference type="KEGG" id="palh:B1H58_04425"/>